<reference evidence="8" key="1">
    <citation type="submission" date="2020-04" db="EMBL/GenBank/DDBJ databases">
        <title>Deep metagenomics examines the oral microbiome during advanced dental caries in children, revealing novel taxa and co-occurrences with host molecules.</title>
        <authorList>
            <person name="Baker J.L."/>
            <person name="Morton J.T."/>
            <person name="Dinis M."/>
            <person name="Alvarez R."/>
            <person name="Tran N.C."/>
            <person name="Knight R."/>
            <person name="Edlund A."/>
        </authorList>
    </citation>
    <scope>NUCLEOTIDE SEQUENCE</scope>
    <source>
        <strain evidence="8">JCVI_44_bin.5</strain>
    </source>
</reference>
<feature type="chain" id="PRO_5037319795" evidence="6">
    <location>
        <begin position="20"/>
        <end position="586"/>
    </location>
</feature>
<organism evidence="8 9">
    <name type="scientific">Prevotella aurantiaca</name>
    <dbReference type="NCBI Taxonomy" id="596085"/>
    <lineage>
        <taxon>Bacteria</taxon>
        <taxon>Pseudomonadati</taxon>
        <taxon>Bacteroidota</taxon>
        <taxon>Bacteroidia</taxon>
        <taxon>Bacteroidales</taxon>
        <taxon>Prevotellaceae</taxon>
        <taxon>Prevotella</taxon>
    </lineage>
</organism>
<keyword evidence="5" id="KW-0812">Transmembrane</keyword>
<accession>A0A930MWH5</accession>
<evidence type="ECO:0000256" key="4">
    <source>
        <dbReference type="SAM" id="MobiDB-lite"/>
    </source>
</evidence>
<feature type="signal peptide" evidence="6">
    <location>
        <begin position="1"/>
        <end position="19"/>
    </location>
</feature>
<dbReference type="InterPro" id="IPR018060">
    <property type="entry name" value="HTH_AraC"/>
</dbReference>
<protein>
    <submittedName>
        <fullName evidence="8">AraC family transcriptional regulator</fullName>
    </submittedName>
</protein>
<keyword evidence="6" id="KW-0732">Signal</keyword>
<dbReference type="InterPro" id="IPR019734">
    <property type="entry name" value="TPR_rpt"/>
</dbReference>
<keyword evidence="3" id="KW-0804">Transcription</keyword>
<gene>
    <name evidence="8" type="ORF">HXN26_02765</name>
</gene>
<evidence type="ECO:0000256" key="5">
    <source>
        <dbReference type="SAM" id="Phobius"/>
    </source>
</evidence>
<keyword evidence="5" id="KW-0472">Membrane</keyword>
<dbReference type="RefSeq" id="WP_273158525.1">
    <property type="nucleotide sequence ID" value="NZ_JABZSJ010000008.1"/>
</dbReference>
<dbReference type="SMART" id="SM00028">
    <property type="entry name" value="TPR"/>
    <property type="match status" value="3"/>
</dbReference>
<feature type="transmembrane region" description="Helical" evidence="5">
    <location>
        <begin position="386"/>
        <end position="406"/>
    </location>
</feature>
<evidence type="ECO:0000256" key="1">
    <source>
        <dbReference type="ARBA" id="ARBA00023015"/>
    </source>
</evidence>
<evidence type="ECO:0000313" key="9">
    <source>
        <dbReference type="Proteomes" id="UP000771736"/>
    </source>
</evidence>
<keyword evidence="1" id="KW-0805">Transcription regulation</keyword>
<dbReference type="Gene3D" id="1.10.10.60">
    <property type="entry name" value="Homeodomain-like"/>
    <property type="match status" value="2"/>
</dbReference>
<name>A0A930MWH5_9BACT</name>
<dbReference type="InterPro" id="IPR011990">
    <property type="entry name" value="TPR-like_helical_dom_sf"/>
</dbReference>
<sequence>MIRRILTITCLLIAIIAYAQNSSSSINKKKTNLSGKRNTEYHTNTNEPNYNSENQLTDFKTYSNEVLLREASVYMDQKNILDSALMCYSIIYKRYAENKGVINDSMLTKTLGGLWYIYFFHYYDYIKSNEILKESLNVCKERKLNSAWVYLNFGFMYQMIAEQSMEKNLYRKALRHYKSAFYEARKYNDWRVMLNAFGNIIMVVSEMQELNSIHSEVAVFKQIPKSFCVLEYEYDSLLYLGTLALEKKNTELALTYFKAQLQLFKEPSLEYSRYIYLAHINLAKSYCLQGKYKEALQELKTGENISADFETKDTKLEAYKLLHETYSRIGNTQKAAEYQSKYVLLKDSLLNYRLIAGINEMEFENKMKDVELHLKQLEHQKEIQRIVIFLFLIIGFIIAIFLFLVASKNKKLKQSNQALFQKNIELFQSEEKERLRRQALEEQFAEDKQERKYKSSNLSDQRKEELLQKILTLMDNDESIFLCDFSANQLAAKVGVNYKYISQVINERMQCSFSNLLNKYRIKEACKRIEDKEQYSGFTLEAIGNSVGFKSRSSFIAAFKQVTGLTPFDFQRNIDAKIKEKHSDFV</sequence>
<dbReference type="GO" id="GO:0043565">
    <property type="term" value="F:sequence-specific DNA binding"/>
    <property type="evidence" value="ECO:0007669"/>
    <property type="project" value="InterPro"/>
</dbReference>
<dbReference type="PANTHER" id="PTHR43280">
    <property type="entry name" value="ARAC-FAMILY TRANSCRIPTIONAL REGULATOR"/>
    <property type="match status" value="1"/>
</dbReference>
<comment type="caution">
    <text evidence="8">The sequence shown here is derived from an EMBL/GenBank/DDBJ whole genome shotgun (WGS) entry which is preliminary data.</text>
</comment>
<evidence type="ECO:0000256" key="2">
    <source>
        <dbReference type="ARBA" id="ARBA00023125"/>
    </source>
</evidence>
<dbReference type="SMART" id="SM00342">
    <property type="entry name" value="HTH_ARAC"/>
    <property type="match status" value="1"/>
</dbReference>
<dbReference type="PROSITE" id="PS01124">
    <property type="entry name" value="HTH_ARAC_FAMILY_2"/>
    <property type="match status" value="1"/>
</dbReference>
<feature type="region of interest" description="Disordered" evidence="4">
    <location>
        <begin position="26"/>
        <end position="51"/>
    </location>
</feature>
<dbReference type="PANTHER" id="PTHR43280:SF29">
    <property type="entry name" value="ARAC-FAMILY TRANSCRIPTIONAL REGULATOR"/>
    <property type="match status" value="1"/>
</dbReference>
<evidence type="ECO:0000256" key="3">
    <source>
        <dbReference type="ARBA" id="ARBA00023163"/>
    </source>
</evidence>
<dbReference type="Pfam" id="PF12833">
    <property type="entry name" value="HTH_18"/>
    <property type="match status" value="1"/>
</dbReference>
<dbReference type="Proteomes" id="UP000771736">
    <property type="component" value="Unassembled WGS sequence"/>
</dbReference>
<proteinExistence type="predicted"/>
<dbReference type="EMBL" id="JABZSJ010000008">
    <property type="protein sequence ID" value="MBF1383769.1"/>
    <property type="molecule type" value="Genomic_DNA"/>
</dbReference>
<feature type="compositionally biased region" description="Polar residues" evidence="4">
    <location>
        <begin position="41"/>
        <end position="51"/>
    </location>
</feature>
<evidence type="ECO:0000256" key="6">
    <source>
        <dbReference type="SAM" id="SignalP"/>
    </source>
</evidence>
<dbReference type="InterPro" id="IPR009057">
    <property type="entry name" value="Homeodomain-like_sf"/>
</dbReference>
<keyword evidence="2" id="KW-0238">DNA-binding</keyword>
<evidence type="ECO:0000259" key="7">
    <source>
        <dbReference type="PROSITE" id="PS01124"/>
    </source>
</evidence>
<feature type="domain" description="HTH araC/xylS-type" evidence="7">
    <location>
        <begin position="468"/>
        <end position="573"/>
    </location>
</feature>
<dbReference type="Gene3D" id="1.25.40.10">
    <property type="entry name" value="Tetratricopeptide repeat domain"/>
    <property type="match status" value="1"/>
</dbReference>
<dbReference type="SUPFAM" id="SSF48452">
    <property type="entry name" value="TPR-like"/>
    <property type="match status" value="1"/>
</dbReference>
<keyword evidence="5" id="KW-1133">Transmembrane helix</keyword>
<dbReference type="GO" id="GO:0003700">
    <property type="term" value="F:DNA-binding transcription factor activity"/>
    <property type="evidence" value="ECO:0007669"/>
    <property type="project" value="InterPro"/>
</dbReference>
<dbReference type="SUPFAM" id="SSF46689">
    <property type="entry name" value="Homeodomain-like"/>
    <property type="match status" value="1"/>
</dbReference>
<evidence type="ECO:0000313" key="8">
    <source>
        <dbReference type="EMBL" id="MBF1383769.1"/>
    </source>
</evidence>
<dbReference type="AlphaFoldDB" id="A0A930MWH5"/>